<evidence type="ECO:0000256" key="3">
    <source>
        <dbReference type="RuleBase" id="RU003560"/>
    </source>
</evidence>
<dbReference type="GO" id="GO:0008483">
    <property type="term" value="F:transaminase activity"/>
    <property type="evidence" value="ECO:0007669"/>
    <property type="project" value="InterPro"/>
</dbReference>
<reference evidence="4 5" key="1">
    <citation type="submission" date="2020-08" db="EMBL/GenBank/DDBJ databases">
        <authorList>
            <person name="Hejnol A."/>
        </authorList>
    </citation>
    <scope>NUCLEOTIDE SEQUENCE [LARGE SCALE GENOMIC DNA]</scope>
</reference>
<dbReference type="Pfam" id="PF00202">
    <property type="entry name" value="Aminotran_3"/>
    <property type="match status" value="1"/>
</dbReference>
<comment type="similarity">
    <text evidence="1 3">Belongs to the class-III pyridoxal-phosphate-dependent aminotransferase family.</text>
</comment>
<dbReference type="PANTHER" id="PTHR45688">
    <property type="match status" value="1"/>
</dbReference>
<sequence>MFKTQQRRLLLASITIRKLMVRDKITRISQSYEMDQPLTKEQTLKSRDKYIGKSCTLFFRENPLKIVRARGQYMYDENDVEYLDCINNVCHVGHCHPDVVKAGSEQMSILNTNSRYLNDNIVLLAEKLLSTFPAPLSRVFFANSGSEANDLALQLAKVHTEAQDTIVLDQAYHGITYAAMAISPYKSISNRPDWVHITSNPDIYRGKYNTLKYKENELGLLYAKDVENLVNDLNSSNRKVACFVHESLQSCAGQLTMPENYLKNAYKIIRDNGGVCLADEVQVGFGRVGKCWWAFELSDVVPDIVTIGKPFGNGHPISAVVTTDEIANSYLKRGPSFFSTYGGNPVSCKVALTVIETIEKENLRENALRVGDILIRKAKELQKKHKYIGDVRGIGFYIGIELVSDLEQRKPATREAEWIKNFLKEKHIIISHDGPDENVLKFKPPMCFSEKDADRLISQLDAALTELVKINENTPSTI</sequence>
<dbReference type="PROSITE" id="PS00600">
    <property type="entry name" value="AA_TRANSFER_CLASS_3"/>
    <property type="match status" value="1"/>
</dbReference>
<name>A0A7I8W6L0_9ANNE</name>
<evidence type="ECO:0000256" key="1">
    <source>
        <dbReference type="ARBA" id="ARBA00008954"/>
    </source>
</evidence>
<dbReference type="EMBL" id="CAJFCJ010000017">
    <property type="protein sequence ID" value="CAD5122428.1"/>
    <property type="molecule type" value="Genomic_DNA"/>
</dbReference>
<dbReference type="GO" id="GO:0030170">
    <property type="term" value="F:pyridoxal phosphate binding"/>
    <property type="evidence" value="ECO:0007669"/>
    <property type="project" value="InterPro"/>
</dbReference>
<dbReference type="SUPFAM" id="SSF53383">
    <property type="entry name" value="PLP-dependent transferases"/>
    <property type="match status" value="1"/>
</dbReference>
<comment type="caution">
    <text evidence="4">The sequence shown here is derived from an EMBL/GenBank/DDBJ whole genome shotgun (WGS) entry which is preliminary data.</text>
</comment>
<dbReference type="InterPro" id="IPR015424">
    <property type="entry name" value="PyrdxlP-dep_Trfase"/>
</dbReference>
<gene>
    <name evidence="4" type="ORF">DGYR_LOCUS10241</name>
</gene>
<dbReference type="InterPro" id="IPR005814">
    <property type="entry name" value="Aminotrans_3"/>
</dbReference>
<dbReference type="InterPro" id="IPR015422">
    <property type="entry name" value="PyrdxlP-dep_Trfase_small"/>
</dbReference>
<proteinExistence type="inferred from homology"/>
<organism evidence="4 5">
    <name type="scientific">Dimorphilus gyrociliatus</name>
    <dbReference type="NCBI Taxonomy" id="2664684"/>
    <lineage>
        <taxon>Eukaryota</taxon>
        <taxon>Metazoa</taxon>
        <taxon>Spiralia</taxon>
        <taxon>Lophotrochozoa</taxon>
        <taxon>Annelida</taxon>
        <taxon>Polychaeta</taxon>
        <taxon>Polychaeta incertae sedis</taxon>
        <taxon>Dinophilidae</taxon>
        <taxon>Dimorphilus</taxon>
    </lineage>
</organism>
<evidence type="ECO:0000313" key="4">
    <source>
        <dbReference type="EMBL" id="CAD5122428.1"/>
    </source>
</evidence>
<dbReference type="InterPro" id="IPR049704">
    <property type="entry name" value="Aminotrans_3_PPA_site"/>
</dbReference>
<dbReference type="GO" id="GO:0005739">
    <property type="term" value="C:mitochondrion"/>
    <property type="evidence" value="ECO:0007669"/>
    <property type="project" value="TreeGrafter"/>
</dbReference>
<dbReference type="InterPro" id="IPR015421">
    <property type="entry name" value="PyrdxlP-dep_Trfase_major"/>
</dbReference>
<keyword evidence="2 3" id="KW-0663">Pyridoxal phosphate</keyword>
<evidence type="ECO:0000313" key="5">
    <source>
        <dbReference type="Proteomes" id="UP000549394"/>
    </source>
</evidence>
<evidence type="ECO:0000256" key="2">
    <source>
        <dbReference type="ARBA" id="ARBA00022898"/>
    </source>
</evidence>
<dbReference type="OrthoDB" id="10261433at2759"/>
<dbReference type="PIRSF" id="PIRSF000521">
    <property type="entry name" value="Transaminase_4ab_Lys_Orn"/>
    <property type="match status" value="1"/>
</dbReference>
<dbReference type="Gene3D" id="3.90.1150.10">
    <property type="entry name" value="Aspartate Aminotransferase, domain 1"/>
    <property type="match status" value="1"/>
</dbReference>
<protein>
    <submittedName>
        <fullName evidence="4">DgyrCDS10855</fullName>
    </submittedName>
</protein>
<dbReference type="AlphaFoldDB" id="A0A7I8W6L0"/>
<dbReference type="PANTHER" id="PTHR45688:SF13">
    <property type="entry name" value="ALANINE--GLYOXYLATE AMINOTRANSFERASE 2-LIKE"/>
    <property type="match status" value="1"/>
</dbReference>
<dbReference type="Proteomes" id="UP000549394">
    <property type="component" value="Unassembled WGS sequence"/>
</dbReference>
<dbReference type="CDD" id="cd00610">
    <property type="entry name" value="OAT_like"/>
    <property type="match status" value="1"/>
</dbReference>
<dbReference type="Gene3D" id="3.40.640.10">
    <property type="entry name" value="Type I PLP-dependent aspartate aminotransferase-like (Major domain)"/>
    <property type="match status" value="1"/>
</dbReference>
<keyword evidence="5" id="KW-1185">Reference proteome</keyword>
<accession>A0A7I8W6L0</accession>